<gene>
    <name evidence="2" type="ORF">EQG61_07820</name>
</gene>
<protein>
    <submittedName>
        <fullName evidence="2">Carboxypeptidase-like regulatory domain-containing protein</fullName>
    </submittedName>
</protein>
<dbReference type="GO" id="GO:0004180">
    <property type="term" value="F:carboxypeptidase activity"/>
    <property type="evidence" value="ECO:0007669"/>
    <property type="project" value="UniProtKB-KW"/>
</dbReference>
<name>A0A4Q1K9C5_9FLAO</name>
<proteinExistence type="predicted"/>
<evidence type="ECO:0000313" key="2">
    <source>
        <dbReference type="EMBL" id="RXR22483.1"/>
    </source>
</evidence>
<dbReference type="RefSeq" id="WP_129461369.1">
    <property type="nucleotide sequence ID" value="NZ_SBKN01000004.1"/>
</dbReference>
<keyword evidence="1" id="KW-0732">Signal</keyword>
<dbReference type="Pfam" id="PF13715">
    <property type="entry name" value="CarbopepD_reg_2"/>
    <property type="match status" value="1"/>
</dbReference>
<dbReference type="AlphaFoldDB" id="A0A4Q1K9C5"/>
<feature type="signal peptide" evidence="1">
    <location>
        <begin position="1"/>
        <end position="18"/>
    </location>
</feature>
<keyword evidence="3" id="KW-1185">Reference proteome</keyword>
<sequence>MKLYYSIALLFLFTLSNAQIKGKITDTKGQPVPFANIYIKDTYIGTTSNDNGNFELSPRQNGTYTLLVQYLGYKTEKQVVDYSGKTIVVDFILKEEEIQLNEVVIDPKANPANAIIKNAIANRKSNSAKTSRYTCDFYSRGLFRVKNLPKTFMGQKVDFFDEVIDSTRSGILYLSETVSKLTFQKPDRMKEVIVASKVSGKDNGFSFNNAAQANFDFYENYIDLNAKAISPIADNAFAYYRYKMEGSFADENNREINKIKVIPRRTSEPAFEGYIYIVEESYAIYAVDLTIKGVQIQNPALNSLSLKQSFSYNNATKVWSKNTQTLDFEAGIFGFNFNGRFTYVYSNFEFPDKFERKTFTAEVLKFEENANKKDDTFWNSIRPVPLTNEETSDYVKKELIQTKHKSKAYLDSIDKKRNKFGFMDIISGYTYSNSYKKRSFTYDGPLFSTSFNTVQGWKAQIGFSYNQRNEDKRTYYTIGSRINYGFAEQKLRGSVYYSQKLENKHNSFLTLSGGSYVNQFNPSNPITENINSISSLFFKNNFMKLYEKNSATISFSSEVTNGIRLNASVDYGERKPLFNNSFQASVKSKDVYSSNNPLLPLDELTPAFTKYNLVKTNLTARFDFGQKYWSRPDGKFNIGNGAYPTLTLTYEKGLAGSDKKYNYDFVMARINQELELGNKGNLEYNFKAGKFFNAEQIAFPDFKHFNGNQTHVNGGGTYTNVFNNLPYYSASTNDAFVEFHMEHNDQGFIMNKIPLLNKINAQLVVGYHNLSIPHRTPYHEFTVGLDNLGFKKFKILRIDYIRSYQSGYVGDAILFGLKFLDMVE</sequence>
<dbReference type="SUPFAM" id="SSF49464">
    <property type="entry name" value="Carboxypeptidase regulatory domain-like"/>
    <property type="match status" value="1"/>
</dbReference>
<evidence type="ECO:0000256" key="1">
    <source>
        <dbReference type="SAM" id="SignalP"/>
    </source>
</evidence>
<keyword evidence="2" id="KW-0645">Protease</keyword>
<evidence type="ECO:0000313" key="3">
    <source>
        <dbReference type="Proteomes" id="UP000289857"/>
    </source>
</evidence>
<dbReference type="Pfam" id="PF18939">
    <property type="entry name" value="DUF5686"/>
    <property type="match status" value="1"/>
</dbReference>
<keyword evidence="2" id="KW-0121">Carboxypeptidase</keyword>
<feature type="chain" id="PRO_5020353660" evidence="1">
    <location>
        <begin position="19"/>
        <end position="824"/>
    </location>
</feature>
<dbReference type="InterPro" id="IPR008969">
    <property type="entry name" value="CarboxyPept-like_regulatory"/>
</dbReference>
<accession>A0A4Q1K9C5</accession>
<dbReference type="InterPro" id="IPR043741">
    <property type="entry name" value="DUF5686"/>
</dbReference>
<organism evidence="2 3">
    <name type="scientific">Flavobacterium stagni</name>
    <dbReference type="NCBI Taxonomy" id="2506421"/>
    <lineage>
        <taxon>Bacteria</taxon>
        <taxon>Pseudomonadati</taxon>
        <taxon>Bacteroidota</taxon>
        <taxon>Flavobacteriia</taxon>
        <taxon>Flavobacteriales</taxon>
        <taxon>Flavobacteriaceae</taxon>
        <taxon>Flavobacterium</taxon>
    </lineage>
</organism>
<dbReference type="Gene3D" id="2.60.40.1120">
    <property type="entry name" value="Carboxypeptidase-like, regulatory domain"/>
    <property type="match status" value="1"/>
</dbReference>
<comment type="caution">
    <text evidence="2">The sequence shown here is derived from an EMBL/GenBank/DDBJ whole genome shotgun (WGS) entry which is preliminary data.</text>
</comment>
<dbReference type="OrthoDB" id="983143at2"/>
<dbReference type="EMBL" id="SBKN01000004">
    <property type="protein sequence ID" value="RXR22483.1"/>
    <property type="molecule type" value="Genomic_DNA"/>
</dbReference>
<keyword evidence="2" id="KW-0378">Hydrolase</keyword>
<dbReference type="Proteomes" id="UP000289857">
    <property type="component" value="Unassembled WGS sequence"/>
</dbReference>
<reference evidence="3" key="1">
    <citation type="submission" date="2019-01" db="EMBL/GenBank/DDBJ databases">
        <title>Cytophagaceae bacterium strain CAR-16.</title>
        <authorList>
            <person name="Chen W.-M."/>
        </authorList>
    </citation>
    <scope>NUCLEOTIDE SEQUENCE [LARGE SCALE GENOMIC DNA]</scope>
    <source>
        <strain evidence="3">WWJ-16</strain>
    </source>
</reference>